<dbReference type="InterPro" id="IPR017900">
    <property type="entry name" value="4Fe4S_Fe_S_CS"/>
</dbReference>
<dbReference type="PROSITE" id="PS51379">
    <property type="entry name" value="4FE4S_FER_2"/>
    <property type="match status" value="1"/>
</dbReference>
<dbReference type="EMBL" id="LAZR01004027">
    <property type="protein sequence ID" value="KKN12502.1"/>
    <property type="molecule type" value="Genomic_DNA"/>
</dbReference>
<accession>A0A0F9NKH0</accession>
<feature type="domain" description="4Fe-4S ferredoxin-type" evidence="1">
    <location>
        <begin position="156"/>
        <end position="188"/>
    </location>
</feature>
<protein>
    <recommendedName>
        <fullName evidence="1">4Fe-4S ferredoxin-type domain-containing protein</fullName>
    </recommendedName>
</protein>
<sequence>MKERKQNYERLIGYTMDQGLSLFGVADIAGIREEFSLAGKLREKFDWGISLGKRLLDASLEDIEDRPTPLYFHHYRQLNFFLDRAAFLLSSYIQESGFQALPIPASQITDWEKQRAHLSHKKVGHLAGLGFIGRNNLLVNPELGARFRLVTVLTDMPLEADKPLEGDCGVCRKCLKPCPAQAIKEKKEEFDHMACFEKLKEFRKMGIVGQLICGICVKACSGVKRD</sequence>
<evidence type="ECO:0000313" key="2">
    <source>
        <dbReference type="EMBL" id="KKN12502.1"/>
    </source>
</evidence>
<organism evidence="2">
    <name type="scientific">marine sediment metagenome</name>
    <dbReference type="NCBI Taxonomy" id="412755"/>
    <lineage>
        <taxon>unclassified sequences</taxon>
        <taxon>metagenomes</taxon>
        <taxon>ecological metagenomes</taxon>
    </lineage>
</organism>
<gene>
    <name evidence="2" type="ORF">LCGC14_1015790</name>
</gene>
<name>A0A0F9NKH0_9ZZZZ</name>
<dbReference type="PANTHER" id="PTHR42827">
    <property type="entry name" value="IRON-SULFUR CLUSTER-BINDING PROTEIN-RELATED"/>
    <property type="match status" value="1"/>
</dbReference>
<dbReference type="PROSITE" id="PS00198">
    <property type="entry name" value="4FE4S_FER_1"/>
    <property type="match status" value="1"/>
</dbReference>
<dbReference type="PANTHER" id="PTHR42827:SF1">
    <property type="entry name" value="IRON-SULFUR CLUSTER-BINDING PROTEIN"/>
    <property type="match status" value="1"/>
</dbReference>
<evidence type="ECO:0000259" key="1">
    <source>
        <dbReference type="PROSITE" id="PS51379"/>
    </source>
</evidence>
<dbReference type="InterPro" id="IPR017896">
    <property type="entry name" value="4Fe4S_Fe-S-bd"/>
</dbReference>
<reference evidence="2" key="1">
    <citation type="journal article" date="2015" name="Nature">
        <title>Complex archaea that bridge the gap between prokaryotes and eukaryotes.</title>
        <authorList>
            <person name="Spang A."/>
            <person name="Saw J.H."/>
            <person name="Jorgensen S.L."/>
            <person name="Zaremba-Niedzwiedzka K."/>
            <person name="Martijn J."/>
            <person name="Lind A.E."/>
            <person name="van Eijk R."/>
            <person name="Schleper C."/>
            <person name="Guy L."/>
            <person name="Ettema T.J."/>
        </authorList>
    </citation>
    <scope>NUCLEOTIDE SEQUENCE</scope>
</reference>
<comment type="caution">
    <text evidence="2">The sequence shown here is derived from an EMBL/GenBank/DDBJ whole genome shotgun (WGS) entry which is preliminary data.</text>
</comment>
<dbReference type="AlphaFoldDB" id="A0A0F9NKH0"/>
<dbReference type="SUPFAM" id="SSF46548">
    <property type="entry name" value="alpha-helical ferredoxin"/>
    <property type="match status" value="1"/>
</dbReference>
<proteinExistence type="predicted"/>